<dbReference type="Gene3D" id="1.10.510.10">
    <property type="entry name" value="Transferase(Phosphotransferase) domain 1"/>
    <property type="match status" value="1"/>
</dbReference>
<evidence type="ECO:0000256" key="1">
    <source>
        <dbReference type="ARBA" id="ARBA00022741"/>
    </source>
</evidence>
<dbReference type="PANTHER" id="PTHR24347">
    <property type="entry name" value="SERINE/THREONINE-PROTEIN KINASE"/>
    <property type="match status" value="1"/>
</dbReference>
<comment type="similarity">
    <text evidence="4">Belongs to the protein kinase superfamily.</text>
</comment>
<keyword evidence="1 3" id="KW-0547">Nucleotide-binding</keyword>
<keyword evidence="2 3" id="KW-0067">ATP-binding</keyword>
<dbReference type="PROSITE" id="PS00108">
    <property type="entry name" value="PROTEIN_KINASE_ST"/>
    <property type="match status" value="1"/>
</dbReference>
<feature type="binding site" evidence="3">
    <location>
        <position position="38"/>
    </location>
    <ligand>
        <name>ATP</name>
        <dbReference type="ChEBI" id="CHEBI:30616"/>
    </ligand>
</feature>
<sequence length="384" mass="43020">MIAQKSDYILAKKPIGHGTYSTVFECKNKYTGSHYAAKRYTKNLVYGLQTLLQSELEILKRVSSTHAHILSLVDQFETENCFYLVTDLAEGGDLFDRIVHHSSNGKLSEHAAKSITWQLVSATEFLHRNNIIHRDIKAENIFFQSMQSNTLLLGDFGLAKVLQEKEKLYDVSGTLSYMAPEMFDREVGYSFPIDVWAIGVCLYFMLEGYLPFDCDSDEETKDAIINKKYFSDAWETGAAASSSAAQDLILQCLKTSGSERPISLCLKTHHFLLDAGDMATPPTQATIDVDELNQIKTLLLNSTPSTHGANHHNQTIPRTLRSPLHKTQLYGDYCASPECRTEISTPLLSRQASHESSLLDLHLKVERPPGLMHNDSQQNVATIV</sequence>
<keyword evidence="4" id="KW-0418">Kinase</keyword>
<feature type="domain" description="Protein kinase" evidence="5">
    <location>
        <begin position="9"/>
        <end position="272"/>
    </location>
</feature>
<reference evidence="6 7" key="1">
    <citation type="submission" date="2024-03" db="EMBL/GenBank/DDBJ databases">
        <authorList>
            <person name="Brejova B."/>
        </authorList>
    </citation>
    <scope>NUCLEOTIDE SEQUENCE [LARGE SCALE GENOMIC DNA]</scope>
    <source>
        <strain evidence="6 7">CBS 14171</strain>
    </source>
</reference>
<evidence type="ECO:0000256" key="3">
    <source>
        <dbReference type="PROSITE-ProRule" id="PRU10141"/>
    </source>
</evidence>
<dbReference type="SUPFAM" id="SSF56112">
    <property type="entry name" value="Protein kinase-like (PK-like)"/>
    <property type="match status" value="1"/>
</dbReference>
<evidence type="ECO:0000256" key="4">
    <source>
        <dbReference type="RuleBase" id="RU000304"/>
    </source>
</evidence>
<dbReference type="Pfam" id="PF00069">
    <property type="entry name" value="Pkinase"/>
    <property type="match status" value="1"/>
</dbReference>
<evidence type="ECO:0000259" key="5">
    <source>
        <dbReference type="PROSITE" id="PS50011"/>
    </source>
</evidence>
<dbReference type="RefSeq" id="XP_066830488.1">
    <property type="nucleotide sequence ID" value="XM_066973673.1"/>
</dbReference>
<evidence type="ECO:0000313" key="6">
    <source>
        <dbReference type="EMBL" id="CAK9439421.1"/>
    </source>
</evidence>
<gene>
    <name evidence="6" type="ORF">LODBEIA_P35500</name>
</gene>
<dbReference type="InterPro" id="IPR017441">
    <property type="entry name" value="Protein_kinase_ATP_BS"/>
</dbReference>
<dbReference type="PROSITE" id="PS00107">
    <property type="entry name" value="PROTEIN_KINASE_ATP"/>
    <property type="match status" value="1"/>
</dbReference>
<dbReference type="InterPro" id="IPR000719">
    <property type="entry name" value="Prot_kinase_dom"/>
</dbReference>
<keyword evidence="7" id="KW-1185">Reference proteome</keyword>
<keyword evidence="4" id="KW-0723">Serine/threonine-protein kinase</keyword>
<dbReference type="InterPro" id="IPR008271">
    <property type="entry name" value="Ser/Thr_kinase_AS"/>
</dbReference>
<dbReference type="InterPro" id="IPR011009">
    <property type="entry name" value="Kinase-like_dom_sf"/>
</dbReference>
<dbReference type="Gene3D" id="3.30.200.20">
    <property type="entry name" value="Phosphorylase Kinase, domain 1"/>
    <property type="match status" value="1"/>
</dbReference>
<dbReference type="GeneID" id="92208746"/>
<organism evidence="6 7">
    <name type="scientific">Lodderomyces beijingensis</name>
    <dbReference type="NCBI Taxonomy" id="1775926"/>
    <lineage>
        <taxon>Eukaryota</taxon>
        <taxon>Fungi</taxon>
        <taxon>Dikarya</taxon>
        <taxon>Ascomycota</taxon>
        <taxon>Saccharomycotina</taxon>
        <taxon>Pichiomycetes</taxon>
        <taxon>Debaryomycetaceae</taxon>
        <taxon>Candida/Lodderomyces clade</taxon>
        <taxon>Lodderomyces</taxon>
    </lineage>
</organism>
<evidence type="ECO:0000313" key="7">
    <source>
        <dbReference type="Proteomes" id="UP001497383"/>
    </source>
</evidence>
<protein>
    <recommendedName>
        <fullName evidence="5">Protein kinase domain-containing protein</fullName>
    </recommendedName>
</protein>
<dbReference type="EMBL" id="OZ022408">
    <property type="protein sequence ID" value="CAK9439421.1"/>
    <property type="molecule type" value="Genomic_DNA"/>
</dbReference>
<accession>A0ABP0ZME3</accession>
<dbReference type="PROSITE" id="PS50011">
    <property type="entry name" value="PROTEIN_KINASE_DOM"/>
    <property type="match status" value="1"/>
</dbReference>
<proteinExistence type="inferred from homology"/>
<evidence type="ECO:0000256" key="2">
    <source>
        <dbReference type="ARBA" id="ARBA00022840"/>
    </source>
</evidence>
<dbReference type="Proteomes" id="UP001497383">
    <property type="component" value="Chromosome 4"/>
</dbReference>
<dbReference type="SMART" id="SM00220">
    <property type="entry name" value="S_TKc"/>
    <property type="match status" value="1"/>
</dbReference>
<keyword evidence="4" id="KW-0808">Transferase</keyword>
<name>A0ABP0ZME3_9ASCO</name>